<evidence type="ECO:0000313" key="2">
    <source>
        <dbReference type="EMBL" id="GFD34811.1"/>
    </source>
</evidence>
<feature type="compositionally biased region" description="Basic and acidic residues" evidence="1">
    <location>
        <begin position="17"/>
        <end position="28"/>
    </location>
</feature>
<organism evidence="2">
    <name type="scientific">Tanacetum cinerariifolium</name>
    <name type="common">Dalmatian daisy</name>
    <name type="synonym">Chrysanthemum cinerariifolium</name>
    <dbReference type="NCBI Taxonomy" id="118510"/>
    <lineage>
        <taxon>Eukaryota</taxon>
        <taxon>Viridiplantae</taxon>
        <taxon>Streptophyta</taxon>
        <taxon>Embryophyta</taxon>
        <taxon>Tracheophyta</taxon>
        <taxon>Spermatophyta</taxon>
        <taxon>Magnoliopsida</taxon>
        <taxon>eudicotyledons</taxon>
        <taxon>Gunneridae</taxon>
        <taxon>Pentapetalae</taxon>
        <taxon>asterids</taxon>
        <taxon>campanulids</taxon>
        <taxon>Asterales</taxon>
        <taxon>Asteraceae</taxon>
        <taxon>Asteroideae</taxon>
        <taxon>Anthemideae</taxon>
        <taxon>Anthemidinae</taxon>
        <taxon>Tanacetum</taxon>
    </lineage>
</organism>
<reference evidence="2" key="1">
    <citation type="journal article" date="2019" name="Sci. Rep.">
        <title>Draft genome of Tanacetum cinerariifolium, the natural source of mosquito coil.</title>
        <authorList>
            <person name="Yamashiro T."/>
            <person name="Shiraishi A."/>
            <person name="Satake H."/>
            <person name="Nakayama K."/>
        </authorList>
    </citation>
    <scope>NUCLEOTIDE SEQUENCE</scope>
</reference>
<dbReference type="EMBL" id="BKCJ011451026">
    <property type="protein sequence ID" value="GFD34811.1"/>
    <property type="molecule type" value="Genomic_DNA"/>
</dbReference>
<evidence type="ECO:0000256" key="1">
    <source>
        <dbReference type="SAM" id="MobiDB-lite"/>
    </source>
</evidence>
<proteinExistence type="predicted"/>
<gene>
    <name evidence="2" type="ORF">Tci_906780</name>
</gene>
<name>A0A699VP32_TANCI</name>
<feature type="compositionally biased region" description="Low complexity" evidence="1">
    <location>
        <begin position="57"/>
        <end position="69"/>
    </location>
</feature>
<feature type="region of interest" description="Disordered" evidence="1">
    <location>
        <begin position="17"/>
        <end position="69"/>
    </location>
</feature>
<comment type="caution">
    <text evidence="2">The sequence shown here is derived from an EMBL/GenBank/DDBJ whole genome shotgun (WGS) entry which is preliminary data.</text>
</comment>
<sequence length="69" mass="7442">EIMMMMIIMKAEVDEDERVRSKGRREGHQAPAALPEVPTDILAPSSGESGGFETDESASTPSTIFTTTT</sequence>
<protein>
    <submittedName>
        <fullName evidence="2">Uncharacterized protein</fullName>
    </submittedName>
</protein>
<feature type="non-terminal residue" evidence="2">
    <location>
        <position position="1"/>
    </location>
</feature>
<accession>A0A699VP32</accession>
<dbReference type="AlphaFoldDB" id="A0A699VP32"/>